<reference evidence="1" key="1">
    <citation type="submission" date="2021-01" db="EMBL/GenBank/DDBJ databases">
        <authorList>
            <person name="Kaushik A."/>
        </authorList>
    </citation>
    <scope>NUCLEOTIDE SEQUENCE</scope>
    <source>
        <strain evidence="1">AG6-10EEA</strain>
    </source>
</reference>
<evidence type="ECO:0000313" key="2">
    <source>
        <dbReference type="Proteomes" id="UP000663853"/>
    </source>
</evidence>
<protein>
    <submittedName>
        <fullName evidence="1">Uncharacterized protein</fullName>
    </submittedName>
</protein>
<evidence type="ECO:0000313" key="1">
    <source>
        <dbReference type="EMBL" id="CAE6420437.1"/>
    </source>
</evidence>
<dbReference type="Proteomes" id="UP000663853">
    <property type="component" value="Unassembled WGS sequence"/>
</dbReference>
<comment type="caution">
    <text evidence="1">The sequence shown here is derived from an EMBL/GenBank/DDBJ whole genome shotgun (WGS) entry which is preliminary data.</text>
</comment>
<organism evidence="1 2">
    <name type="scientific">Rhizoctonia solani</name>
    <dbReference type="NCBI Taxonomy" id="456999"/>
    <lineage>
        <taxon>Eukaryota</taxon>
        <taxon>Fungi</taxon>
        <taxon>Dikarya</taxon>
        <taxon>Basidiomycota</taxon>
        <taxon>Agaricomycotina</taxon>
        <taxon>Agaricomycetes</taxon>
        <taxon>Cantharellales</taxon>
        <taxon>Ceratobasidiaceae</taxon>
        <taxon>Rhizoctonia</taxon>
    </lineage>
</organism>
<sequence length="557" mass="63017">MSAGTISSTLFYDLTSPKPGTTRMDYPATDLIYKLLHHTGADVASFRRNCQVSYRLVEYARDLYDGINQGIQKAEDSGEWEHYDEYNRAIDPLEEVLLDIMAVTEVERDEYLLHATSPELVEQSIESWINLSISGWLENRKRIRECLDGFRTQEVFSGFIASPTDYEIEIQSAKAHDDRTLLQNLLKSIENRGKPQNVQMVKKVKESLQSALDFLKGSPKKSLEDDLSVLAIKCAMVTYGVTELMKDDKIKQHPQLCHRLYGSKIWGAAQRLATNIHDHLKRNDEAPNLSQLNAIYEELEASLTGEVPILMPDAYRKLFPLVGKIGRAYHAQSLVLASLCHKVASHFEKNKNFEAREALEKALDKTIEAFTAAGGLNKLTANGTDHTVNGAPVNGAGPNITGEYDMSFEKLYDESVDQIKSCYSTMQMNDEPDPQEKLKEARNKDQKRLELYRTRVTNVTPVREFVDLTLLVFNDDSNASPVNKLHVKVLPTARLSYIRWITAKELKDRDLETSHFEKPTQKQPMSLDAEIKPLVNDNKCTLHLILQKGEPTVNGSN</sequence>
<dbReference type="AlphaFoldDB" id="A0A8H2XAQ7"/>
<accession>A0A8H2XAQ7</accession>
<proteinExistence type="predicted"/>
<name>A0A8H2XAQ7_9AGAM</name>
<dbReference type="EMBL" id="CAJMXA010000191">
    <property type="protein sequence ID" value="CAE6420437.1"/>
    <property type="molecule type" value="Genomic_DNA"/>
</dbReference>
<gene>
    <name evidence="1" type="ORF">RDB_LOCUS11548</name>
</gene>